<name>A0A6V7WMS8_MELEN</name>
<sequence>MSAPLKTAIVSAFKAWMEFKEVDFEVGIEAGDSAQLRKIKYEGMYEDLRNEVQAQEAIITDVKNVLTAWGDLLRKMNGEERRAGNEDYIEFNEVHHVENTLQKFEENARSLREYAQKILTQLKIAKLDAEKERQQEELRFHTAAVAAGNRLETQAAPAGAGSSRSLHSLYQLPTLQIRMICGNRQKWLNFYESFKCAVDNSVASEIEKLTLLRSLLEGEARDLISGFRLETRSFEEAIKLLKDYYGNTEAHVRDLHIKLANLKPCQNLKETKNFCVRARTLVSRIKKRSRRYRRPRNLFGIGEKIK</sequence>
<feature type="coiled-coil region" evidence="1">
    <location>
        <begin position="94"/>
        <end position="144"/>
    </location>
</feature>
<comment type="caution">
    <text evidence="2">The sequence shown here is derived from an EMBL/GenBank/DDBJ whole genome shotgun (WGS) entry which is preliminary data.</text>
</comment>
<dbReference type="OrthoDB" id="5861215at2759"/>
<dbReference type="InterPro" id="IPR005312">
    <property type="entry name" value="DUF1759"/>
</dbReference>
<protein>
    <submittedName>
        <fullName evidence="2">Uncharacterized protein</fullName>
    </submittedName>
</protein>
<dbReference type="Pfam" id="PF03564">
    <property type="entry name" value="DUF1759"/>
    <property type="match status" value="1"/>
</dbReference>
<evidence type="ECO:0000313" key="3">
    <source>
        <dbReference type="Proteomes" id="UP000580250"/>
    </source>
</evidence>
<dbReference type="PANTHER" id="PTHR22954">
    <property type="entry name" value="RETROVIRAL PROTEASE-RELATED"/>
    <property type="match status" value="1"/>
</dbReference>
<dbReference type="AlphaFoldDB" id="A0A6V7WMS8"/>
<evidence type="ECO:0000313" key="2">
    <source>
        <dbReference type="EMBL" id="CAD2188323.1"/>
    </source>
</evidence>
<proteinExistence type="predicted"/>
<organism evidence="2 3">
    <name type="scientific">Meloidogyne enterolobii</name>
    <name type="common">Root-knot nematode worm</name>
    <name type="synonym">Meloidogyne mayaguensis</name>
    <dbReference type="NCBI Taxonomy" id="390850"/>
    <lineage>
        <taxon>Eukaryota</taxon>
        <taxon>Metazoa</taxon>
        <taxon>Ecdysozoa</taxon>
        <taxon>Nematoda</taxon>
        <taxon>Chromadorea</taxon>
        <taxon>Rhabditida</taxon>
        <taxon>Tylenchina</taxon>
        <taxon>Tylenchomorpha</taxon>
        <taxon>Tylenchoidea</taxon>
        <taxon>Meloidogynidae</taxon>
        <taxon>Meloidogyninae</taxon>
        <taxon>Meloidogyne</taxon>
    </lineage>
</organism>
<dbReference type="EMBL" id="CAJEWN010000686">
    <property type="protein sequence ID" value="CAD2188323.1"/>
    <property type="molecule type" value="Genomic_DNA"/>
</dbReference>
<accession>A0A6V7WMS8</accession>
<keyword evidence="1" id="KW-0175">Coiled coil</keyword>
<dbReference type="PANTHER" id="PTHR22954:SF3">
    <property type="entry name" value="PROTEIN CBG08539"/>
    <property type="match status" value="1"/>
</dbReference>
<dbReference type="Proteomes" id="UP000580250">
    <property type="component" value="Unassembled WGS sequence"/>
</dbReference>
<evidence type="ECO:0000256" key="1">
    <source>
        <dbReference type="SAM" id="Coils"/>
    </source>
</evidence>
<gene>
    <name evidence="2" type="ORF">MENT_LOCUS40967</name>
</gene>
<reference evidence="2 3" key="1">
    <citation type="submission" date="2020-08" db="EMBL/GenBank/DDBJ databases">
        <authorList>
            <person name="Koutsovoulos G."/>
            <person name="Danchin GJ E."/>
        </authorList>
    </citation>
    <scope>NUCLEOTIDE SEQUENCE [LARGE SCALE GENOMIC DNA]</scope>
</reference>